<feature type="domain" description="Peptidase M1 membrane alanine aminopeptidase" evidence="2">
    <location>
        <begin position="299"/>
        <end position="496"/>
    </location>
</feature>
<keyword evidence="4" id="KW-1185">Reference proteome</keyword>
<dbReference type="AlphaFoldDB" id="A0A1M6K7M6"/>
<feature type="chain" id="PRO_5039365598" evidence="1">
    <location>
        <begin position="21"/>
        <end position="519"/>
    </location>
</feature>
<organism evidence="3 4">
    <name type="scientific">Hathewaya proteolytica DSM 3090</name>
    <dbReference type="NCBI Taxonomy" id="1121331"/>
    <lineage>
        <taxon>Bacteria</taxon>
        <taxon>Bacillati</taxon>
        <taxon>Bacillota</taxon>
        <taxon>Clostridia</taxon>
        <taxon>Eubacteriales</taxon>
        <taxon>Clostridiaceae</taxon>
        <taxon>Hathewaya</taxon>
    </lineage>
</organism>
<dbReference type="RefSeq" id="WP_072901676.1">
    <property type="nucleotide sequence ID" value="NZ_FRAD01000004.1"/>
</dbReference>
<dbReference type="CDD" id="cd09604">
    <property type="entry name" value="M1_APN_like"/>
    <property type="match status" value="1"/>
</dbReference>
<evidence type="ECO:0000313" key="3">
    <source>
        <dbReference type="EMBL" id="SHJ54986.1"/>
    </source>
</evidence>
<evidence type="ECO:0000256" key="1">
    <source>
        <dbReference type="SAM" id="SignalP"/>
    </source>
</evidence>
<dbReference type="Gene3D" id="1.10.390.10">
    <property type="entry name" value="Neutral Protease Domain 2"/>
    <property type="match status" value="1"/>
</dbReference>
<evidence type="ECO:0000259" key="2">
    <source>
        <dbReference type="Pfam" id="PF01433"/>
    </source>
</evidence>
<gene>
    <name evidence="3" type="ORF">SAMN02745248_00365</name>
</gene>
<protein>
    <submittedName>
        <fullName evidence="3">Peptidase family M1</fullName>
    </submittedName>
</protein>
<dbReference type="EMBL" id="FRAD01000004">
    <property type="protein sequence ID" value="SHJ54986.1"/>
    <property type="molecule type" value="Genomic_DNA"/>
</dbReference>
<dbReference type="InterPro" id="IPR014782">
    <property type="entry name" value="Peptidase_M1_dom"/>
</dbReference>
<accession>A0A1M6K7M6</accession>
<dbReference type="GO" id="GO:0008270">
    <property type="term" value="F:zinc ion binding"/>
    <property type="evidence" value="ECO:0007669"/>
    <property type="project" value="InterPro"/>
</dbReference>
<dbReference type="Pfam" id="PF01433">
    <property type="entry name" value="Peptidase_M1"/>
    <property type="match status" value="1"/>
</dbReference>
<dbReference type="OrthoDB" id="9814383at2"/>
<dbReference type="PANTHER" id="PTHR45726:SF3">
    <property type="entry name" value="LEUKOTRIENE A-4 HYDROLASE"/>
    <property type="match status" value="1"/>
</dbReference>
<evidence type="ECO:0000313" key="4">
    <source>
        <dbReference type="Proteomes" id="UP000183952"/>
    </source>
</evidence>
<dbReference type="GO" id="GO:0008237">
    <property type="term" value="F:metallopeptidase activity"/>
    <property type="evidence" value="ECO:0007669"/>
    <property type="project" value="InterPro"/>
</dbReference>
<dbReference type="STRING" id="1121331.SAMN02745248_00365"/>
<sequence>MKKRSIIILLCSICFFCITACSKKQYDDIGKDSIKEKGFSEVVAKLQPAKKYEIPSSKRNNYSIEGVFDNNSKSVHAKETIVYTNRYKSQLKDMVLHLYADAYGNEDTMPKGFGGDIFDKNYLGDICVKCVKADSKTVEFTQNDEVLHFELPQTLMPDKEISLYIEFELKIPKSNGRFGFIENDYSFTNWYPIVSMYDELSGQWDKNSFHNIGESNFADYSDYKVNMEIPNDMVMVATGVCKENVKGNGRKIVIAEEKNVKDFAMYISSGYKVISDGIDGITINSYYFGDKSGAAKRLLNEVKQAMHFYNNVIGSYPYKELDIVESRLKGGAMEYPGIIQMYSYENESSSAEIEEKYLNSTDQIVIHELVHQWWFGVVGNNEYEEPILDESFTCYWTSLYFEKFYGRSNKFTMTSILSNYVFFKSLLPMNRNVSSFSEPQEYDIVIYLMAPMSLEDLRRQCGDEKFIEIFRLYYEKFKFTNATVTDFEKCVKDVCGEEKAKDFNNAINGVEYDVNKFHE</sequence>
<dbReference type="PANTHER" id="PTHR45726">
    <property type="entry name" value="LEUKOTRIENE A-4 HYDROLASE"/>
    <property type="match status" value="1"/>
</dbReference>
<keyword evidence="1" id="KW-0732">Signal</keyword>
<dbReference type="Proteomes" id="UP000183952">
    <property type="component" value="Unassembled WGS sequence"/>
</dbReference>
<name>A0A1M6K7M6_9CLOT</name>
<dbReference type="SUPFAM" id="SSF55486">
    <property type="entry name" value="Metalloproteases ('zincins'), catalytic domain"/>
    <property type="match status" value="1"/>
</dbReference>
<reference evidence="3 4" key="1">
    <citation type="submission" date="2016-11" db="EMBL/GenBank/DDBJ databases">
        <authorList>
            <person name="Jaros S."/>
            <person name="Januszkiewicz K."/>
            <person name="Wedrychowicz H."/>
        </authorList>
    </citation>
    <scope>NUCLEOTIDE SEQUENCE [LARGE SCALE GENOMIC DNA]</scope>
    <source>
        <strain evidence="3 4">DSM 3090</strain>
    </source>
</reference>
<proteinExistence type="predicted"/>
<dbReference type="InterPro" id="IPR027268">
    <property type="entry name" value="Peptidase_M4/M1_CTD_sf"/>
</dbReference>
<feature type="signal peptide" evidence="1">
    <location>
        <begin position="1"/>
        <end position="20"/>
    </location>
</feature>
<dbReference type="InterPro" id="IPR034015">
    <property type="entry name" value="M1_LTA4H"/>
</dbReference>